<dbReference type="OMA" id="RRKHALM"/>
<dbReference type="SUPFAM" id="SSF143791">
    <property type="entry name" value="DUSP-like"/>
    <property type="match status" value="1"/>
</dbReference>
<dbReference type="AlphaFoldDB" id="A0A1D6EGP8"/>
<name>A0A1D6EGP8_MAIZE</name>
<gene>
    <name evidence="1" type="ORF">ZEAMMB73_Zm00001d004659</name>
</gene>
<dbReference type="InterPro" id="IPR035927">
    <property type="entry name" value="DUSP-like_sf"/>
</dbReference>
<dbReference type="EMBL" id="CM007648">
    <property type="protein sequence ID" value="ONM19351.1"/>
    <property type="molecule type" value="Genomic_DNA"/>
</dbReference>
<sequence length="123" mass="13959">MEMVVAAPALPAEVERALIRDITVAADAHAKEGDTFFLITTRWWQSWIDYLIQDLTGATSNGSHHHEFGSKTPRRPGAIDNTDLIDDVPLEVSNMEIEIHDNLVEGRDYILLPQQVWEKLHGW</sequence>
<protein>
    <submittedName>
        <fullName evidence="1">Ubiquitin carboxyl-terminal hydrolase 5</fullName>
    </submittedName>
</protein>
<dbReference type="PROSITE" id="PS51283">
    <property type="entry name" value="DUSP"/>
    <property type="match status" value="1"/>
</dbReference>
<dbReference type="Gene3D" id="3.30.2230.10">
    <property type="entry name" value="DUSP-like"/>
    <property type="match status" value="1"/>
</dbReference>
<accession>A0A1D6EGP8</accession>
<dbReference type="InterPro" id="IPR006615">
    <property type="entry name" value="Pept_C19_DUSP"/>
</dbReference>
<dbReference type="GO" id="GO:0004843">
    <property type="term" value="F:cysteine-type deubiquitinase activity"/>
    <property type="evidence" value="ECO:0007669"/>
    <property type="project" value="InterPro"/>
</dbReference>
<organism evidence="1">
    <name type="scientific">Zea mays</name>
    <name type="common">Maize</name>
    <dbReference type="NCBI Taxonomy" id="4577"/>
    <lineage>
        <taxon>Eukaryota</taxon>
        <taxon>Viridiplantae</taxon>
        <taxon>Streptophyta</taxon>
        <taxon>Embryophyta</taxon>
        <taxon>Tracheophyta</taxon>
        <taxon>Spermatophyta</taxon>
        <taxon>Magnoliopsida</taxon>
        <taxon>Liliopsida</taxon>
        <taxon>Poales</taxon>
        <taxon>Poaceae</taxon>
        <taxon>PACMAD clade</taxon>
        <taxon>Panicoideae</taxon>
        <taxon>Andropogonodae</taxon>
        <taxon>Andropogoneae</taxon>
        <taxon>Tripsacinae</taxon>
        <taxon>Zea</taxon>
    </lineage>
</organism>
<reference evidence="1" key="1">
    <citation type="submission" date="2015-12" db="EMBL/GenBank/DDBJ databases">
        <title>Update maize B73 reference genome by single molecule sequencing technologies.</title>
        <authorList>
            <consortium name="Maize Genome Sequencing Project"/>
            <person name="Ware D."/>
        </authorList>
    </citation>
    <scope>NUCLEOTIDE SEQUENCE [LARGE SCALE GENOMIC DNA]</scope>
    <source>
        <tissue evidence="1">Seedling</tissue>
    </source>
</reference>
<evidence type="ECO:0000313" key="1">
    <source>
        <dbReference type="EMBL" id="ONM19351.1"/>
    </source>
</evidence>
<dbReference type="Pfam" id="PF06337">
    <property type="entry name" value="DUSP"/>
    <property type="match status" value="1"/>
</dbReference>
<dbReference type="SMART" id="SM00695">
    <property type="entry name" value="DUSP"/>
    <property type="match status" value="1"/>
</dbReference>
<proteinExistence type="predicted"/>
<dbReference type="ExpressionAtlas" id="A0A1D6EGP8">
    <property type="expression patterns" value="baseline and differential"/>
</dbReference>
<keyword evidence="1" id="KW-0378">Hydrolase</keyword>